<protein>
    <submittedName>
        <fullName evidence="2">Uncharacterized protein</fullName>
    </submittedName>
</protein>
<keyword evidence="1" id="KW-0472">Membrane</keyword>
<comment type="caution">
    <text evidence="2">The sequence shown here is derived from an EMBL/GenBank/DDBJ whole genome shotgun (WGS) entry which is preliminary data.</text>
</comment>
<evidence type="ECO:0000313" key="3">
    <source>
        <dbReference type="Proteomes" id="UP000016658"/>
    </source>
</evidence>
<dbReference type="EMBL" id="AWVI01000078">
    <property type="protein sequence ID" value="ERK42766.1"/>
    <property type="molecule type" value="Genomic_DNA"/>
</dbReference>
<keyword evidence="1" id="KW-0812">Transmembrane</keyword>
<dbReference type="HOGENOM" id="CLU_1616540_0_0_9"/>
<gene>
    <name evidence="2" type="ORF">HMPREF0367_01535</name>
</gene>
<dbReference type="Proteomes" id="UP000016658">
    <property type="component" value="Unassembled WGS sequence"/>
</dbReference>
<proteinExistence type="predicted"/>
<feature type="transmembrane region" description="Helical" evidence="1">
    <location>
        <begin position="128"/>
        <end position="150"/>
    </location>
</feature>
<keyword evidence="1" id="KW-1133">Transmembrane helix</keyword>
<evidence type="ECO:0000256" key="1">
    <source>
        <dbReference type="SAM" id="Phobius"/>
    </source>
</evidence>
<feature type="transmembrane region" description="Helical" evidence="1">
    <location>
        <begin position="63"/>
        <end position="82"/>
    </location>
</feature>
<evidence type="ECO:0000313" key="2">
    <source>
        <dbReference type="EMBL" id="ERK42766.1"/>
    </source>
</evidence>
<accession>U2PF55</accession>
<dbReference type="AlphaFoldDB" id="U2PF55"/>
<name>U2PF55_9FIRM</name>
<feature type="transmembrane region" description="Helical" evidence="1">
    <location>
        <begin position="21"/>
        <end position="43"/>
    </location>
</feature>
<dbReference type="RefSeq" id="WP_035400358.1">
    <property type="nucleotide sequence ID" value="NZ_KI270964.1"/>
</dbReference>
<feature type="transmembrane region" description="Helical" evidence="1">
    <location>
        <begin position="89"/>
        <end position="108"/>
    </location>
</feature>
<sequence>MQKNDFKIVPKKEKKGFSRNLIILFLVCLLLLLPFAIRSFVFLIGEFSYMTWKYSVSLFLKDVVLELTFVILFLVVLVILCTQKPFSKILLRCSTGLGILYIVTAIIVPRLPDFELQTFILVGINDVIIFEGFYFIIGLVLIIFSVLMKADLIIKLNWKMKCCR</sequence>
<reference evidence="2 3" key="1">
    <citation type="submission" date="2013-06" db="EMBL/GenBank/DDBJ databases">
        <authorList>
            <person name="Weinstock G."/>
            <person name="Sodergren E."/>
            <person name="Lobos E.A."/>
            <person name="Fulton L."/>
            <person name="Fulton R."/>
            <person name="Courtney L."/>
            <person name="Fronick C."/>
            <person name="O'Laughlin M."/>
            <person name="Godfrey J."/>
            <person name="Wilson R.M."/>
            <person name="Miner T."/>
            <person name="Farmer C."/>
            <person name="Delehaunty K."/>
            <person name="Cordes M."/>
            <person name="Minx P."/>
            <person name="Tomlinson C."/>
            <person name="Chen J."/>
            <person name="Wollam A."/>
            <person name="Pepin K.H."/>
            <person name="Bhonagiri V."/>
            <person name="Zhang X."/>
            <person name="Warren W."/>
            <person name="Mitreva M."/>
            <person name="Mardis E.R."/>
            <person name="Wilson R.K."/>
        </authorList>
    </citation>
    <scope>NUCLEOTIDE SEQUENCE [LARGE SCALE GENOMIC DNA]</scope>
    <source>
        <strain evidence="2 3">ATCC 27803</strain>
    </source>
</reference>
<organism evidence="2 3">
    <name type="scientific">Faecalitalea cylindroides ATCC 27803</name>
    <dbReference type="NCBI Taxonomy" id="649755"/>
    <lineage>
        <taxon>Bacteria</taxon>
        <taxon>Bacillati</taxon>
        <taxon>Bacillota</taxon>
        <taxon>Erysipelotrichia</taxon>
        <taxon>Erysipelotrichales</taxon>
        <taxon>Erysipelotrichaceae</taxon>
        <taxon>Faecalitalea</taxon>
    </lineage>
</organism>